<dbReference type="Proteomes" id="UP001607302">
    <property type="component" value="Unassembled WGS sequence"/>
</dbReference>
<evidence type="ECO:0000256" key="2">
    <source>
        <dbReference type="ARBA" id="ARBA00022448"/>
    </source>
</evidence>
<dbReference type="PANTHER" id="PTHR48042:SF11">
    <property type="entry name" value="ABC TRANSPORTER G FAMILY MEMBER 11"/>
    <property type="match status" value="1"/>
</dbReference>
<name>A0ABD2AFK4_VESSQ</name>
<keyword evidence="4" id="KW-1185">Reference proteome</keyword>
<protein>
    <submittedName>
        <fullName evidence="3">ATP-binding cassette sub-family G member 1-like</fullName>
    </submittedName>
</protein>
<dbReference type="EMBL" id="JAUDFV010000149">
    <property type="protein sequence ID" value="KAL2719310.1"/>
    <property type="molecule type" value="Genomic_DNA"/>
</dbReference>
<comment type="similarity">
    <text evidence="1">Belongs to the ABC transporter superfamily. ABCG family. Eye pigment precursor importer (TC 3.A.1.204) subfamily.</text>
</comment>
<keyword evidence="2" id="KW-0813">Transport</keyword>
<dbReference type="PANTHER" id="PTHR48042">
    <property type="entry name" value="ABC TRANSPORTER G FAMILY MEMBER 11"/>
    <property type="match status" value="1"/>
</dbReference>
<evidence type="ECO:0000313" key="4">
    <source>
        <dbReference type="Proteomes" id="UP001607302"/>
    </source>
</evidence>
<evidence type="ECO:0000256" key="1">
    <source>
        <dbReference type="ARBA" id="ARBA00005814"/>
    </source>
</evidence>
<proteinExistence type="inferred from homology"/>
<accession>A0ABD2AFK4</accession>
<reference evidence="3 4" key="1">
    <citation type="journal article" date="2024" name="Ann. Entomol. Soc. Am.">
        <title>Genomic analyses of the southern and eastern yellowjacket wasps (Hymenoptera: Vespidae) reveal evolutionary signatures of social life.</title>
        <authorList>
            <person name="Catto M.A."/>
            <person name="Caine P.B."/>
            <person name="Orr S.E."/>
            <person name="Hunt B.G."/>
            <person name="Goodisman M.A.D."/>
        </authorList>
    </citation>
    <scope>NUCLEOTIDE SEQUENCE [LARGE SCALE GENOMIC DNA]</scope>
    <source>
        <strain evidence="3">233</strain>
        <tissue evidence="3">Head and thorax</tissue>
    </source>
</reference>
<comment type="caution">
    <text evidence="3">The sequence shown here is derived from an EMBL/GenBank/DDBJ whole genome shotgun (WGS) entry which is preliminary data.</text>
</comment>
<sequence length="111" mass="13029">MDNNVNQKMKQVLIDTSLQPIWIPQSVKMLQKLKTGDTTIICIIRQPSSSVYEIFGHDYLLTDKRCICRIVTKNTINYFANFDLHCPKYHNPTDCIIEIISNELDYQKLRH</sequence>
<dbReference type="InterPro" id="IPR052215">
    <property type="entry name" value="Plant_ABCG"/>
</dbReference>
<organism evidence="3 4">
    <name type="scientific">Vespula squamosa</name>
    <name type="common">Southern yellow jacket</name>
    <name type="synonym">Wasp</name>
    <dbReference type="NCBI Taxonomy" id="30214"/>
    <lineage>
        <taxon>Eukaryota</taxon>
        <taxon>Metazoa</taxon>
        <taxon>Ecdysozoa</taxon>
        <taxon>Arthropoda</taxon>
        <taxon>Hexapoda</taxon>
        <taxon>Insecta</taxon>
        <taxon>Pterygota</taxon>
        <taxon>Neoptera</taxon>
        <taxon>Endopterygota</taxon>
        <taxon>Hymenoptera</taxon>
        <taxon>Apocrita</taxon>
        <taxon>Aculeata</taxon>
        <taxon>Vespoidea</taxon>
        <taxon>Vespidae</taxon>
        <taxon>Vespinae</taxon>
        <taxon>Vespula</taxon>
    </lineage>
</organism>
<gene>
    <name evidence="3" type="ORF">V1478_010772</name>
</gene>
<dbReference type="AlphaFoldDB" id="A0ABD2AFK4"/>
<evidence type="ECO:0000313" key="3">
    <source>
        <dbReference type="EMBL" id="KAL2719310.1"/>
    </source>
</evidence>